<sequence>MRIRDMRGTTEEDRASFLILSLYLETLLANMRKRNLSSGRSLQACLIKQMNTASSTYHCLMKQWHKEINHA</sequence>
<accession>A0A101LWU6</accession>
<evidence type="ECO:0000313" key="1">
    <source>
        <dbReference type="EMBL" id="KUM46814.1"/>
    </source>
</evidence>
<dbReference type="AlphaFoldDB" id="A0A101LWU6"/>
<dbReference type="EMBL" id="LKAM01000009">
    <property type="protein sequence ID" value="KUM46814.1"/>
    <property type="molecule type" value="Genomic_DNA"/>
</dbReference>
<comment type="caution">
    <text evidence="1">The sequence shown here is derived from an EMBL/GenBank/DDBJ whole genome shotgun (WGS) entry which is preliminary data.</text>
</comment>
<geneLocation type="mitochondrion" evidence="1"/>
<reference evidence="1" key="1">
    <citation type="journal article" date="2015" name="Genome Biol. Evol.">
        <title>Organellar Genomes of White Spruce (Picea glauca): Assembly and Annotation.</title>
        <authorList>
            <person name="Jackman S.D."/>
            <person name="Warren R.L."/>
            <person name="Gibb E.A."/>
            <person name="Vandervalk B.P."/>
            <person name="Mohamadi H."/>
            <person name="Chu J."/>
            <person name="Raymond A."/>
            <person name="Pleasance S."/>
            <person name="Coope R."/>
            <person name="Wildung M.R."/>
            <person name="Ritland C.E."/>
            <person name="Bousquet J."/>
            <person name="Jones S.J."/>
            <person name="Bohlmann J."/>
            <person name="Birol I."/>
        </authorList>
    </citation>
    <scope>NUCLEOTIDE SEQUENCE [LARGE SCALE GENOMIC DNA]</scope>
    <source>
        <tissue evidence="1">Flushing bud</tissue>
    </source>
</reference>
<proteinExistence type="predicted"/>
<organism evidence="1">
    <name type="scientific">Picea glauca</name>
    <name type="common">White spruce</name>
    <name type="synonym">Pinus glauca</name>
    <dbReference type="NCBI Taxonomy" id="3330"/>
    <lineage>
        <taxon>Eukaryota</taxon>
        <taxon>Viridiplantae</taxon>
        <taxon>Streptophyta</taxon>
        <taxon>Embryophyta</taxon>
        <taxon>Tracheophyta</taxon>
        <taxon>Spermatophyta</taxon>
        <taxon>Pinopsida</taxon>
        <taxon>Pinidae</taxon>
        <taxon>Conifers I</taxon>
        <taxon>Pinales</taxon>
        <taxon>Pinaceae</taxon>
        <taxon>Picea</taxon>
    </lineage>
</organism>
<keyword evidence="1" id="KW-0496">Mitochondrion</keyword>
<protein>
    <submittedName>
        <fullName evidence="1">Uncharacterized protein</fullName>
    </submittedName>
</protein>
<name>A0A101LWU6_PICGL</name>
<gene>
    <name evidence="1" type="ORF">ABT39_MTgene6269</name>
</gene>